<dbReference type="EMBL" id="AMCI01002288">
    <property type="protein sequence ID" value="EJX03133.1"/>
    <property type="molecule type" value="Genomic_DNA"/>
</dbReference>
<evidence type="ECO:0000313" key="1">
    <source>
        <dbReference type="EMBL" id="EJX03133.1"/>
    </source>
</evidence>
<accession>J9GLS3</accession>
<sequence>MMSRNTFPAPTLGSWSISPTKTTRMEEGIAFIRLFISMMSIMEHSSTISASPSNGFSSFRLYPSFGLNSNKR</sequence>
<comment type="caution">
    <text evidence="1">The sequence shown here is derived from an EMBL/GenBank/DDBJ whole genome shotgun (WGS) entry which is preliminary data.</text>
</comment>
<dbReference type="AlphaFoldDB" id="J9GLS3"/>
<gene>
    <name evidence="1" type="ORF">EVA_08759</name>
</gene>
<name>J9GLS3_9ZZZZ</name>
<proteinExistence type="predicted"/>
<reference evidence="1" key="1">
    <citation type="journal article" date="2012" name="PLoS ONE">
        <title>Gene sets for utilization of primary and secondary nutrition supplies in the distal gut of endangered iberian lynx.</title>
        <authorList>
            <person name="Alcaide M."/>
            <person name="Messina E."/>
            <person name="Richter M."/>
            <person name="Bargiela R."/>
            <person name="Peplies J."/>
            <person name="Huws S.A."/>
            <person name="Newbold C.J."/>
            <person name="Golyshin P.N."/>
            <person name="Simon M.A."/>
            <person name="Lopez G."/>
            <person name="Yakimov M.M."/>
            <person name="Ferrer M."/>
        </authorList>
    </citation>
    <scope>NUCLEOTIDE SEQUENCE</scope>
</reference>
<organism evidence="1">
    <name type="scientific">gut metagenome</name>
    <dbReference type="NCBI Taxonomy" id="749906"/>
    <lineage>
        <taxon>unclassified sequences</taxon>
        <taxon>metagenomes</taxon>
        <taxon>organismal metagenomes</taxon>
    </lineage>
</organism>
<protein>
    <submittedName>
        <fullName evidence="1">Uncharacterized protein</fullName>
    </submittedName>
</protein>